<name>I0K4U5_9BACT</name>
<dbReference type="AlphaFoldDB" id="I0K4U5"/>
<evidence type="ECO:0000313" key="2">
    <source>
        <dbReference type="Proteomes" id="UP000011058"/>
    </source>
</evidence>
<dbReference type="Pfam" id="PF07394">
    <property type="entry name" value="DUF1501"/>
    <property type="match status" value="1"/>
</dbReference>
<keyword evidence="2" id="KW-1185">Reference proteome</keyword>
<dbReference type="InterPro" id="IPR010869">
    <property type="entry name" value="DUF1501"/>
</dbReference>
<dbReference type="KEGG" id="fae:FAES_1138"/>
<dbReference type="HOGENOM" id="CLU_032896_3_1_10"/>
<dbReference type="PATRIC" id="fig|1166018.3.peg.2860"/>
<dbReference type="OrthoDB" id="9779968at2"/>
<sequence length="502" mass="54713">MNRRKFLAAASAFTVPVMLNGLELKAMTRQSALVQSLMNTNAVNTDRVLVIVYLNGGNDGLNTVIPIDQYSRYDTLRHNIAIPQNNLLALSGHPELGLHPSMTGMRNLFNDGRLSIINSVGYPNPDQSHFRSTDIYMSAADSNVQLTSGWAGRYLADQYPGYPTGYPNTQMEDPLALQIGYLTSTTLLGPQQSMGVAVNDPDAFYQLVGAGQDTPPADVPPGDAGDLVAFIRQQQALAVGYAGEIKAAFGAGQNFSTYPQPNQNYLADQLKIVSRLIHGGLKTKIYFVSIGGFDTHSTQIYNGNPLQGAHAELLGKVSDALWLFQEDLRQQGVQDRVVGMTFSDFGRRANSNASFGTDHGVAAPQFVFGTAMKRQVIGQNPNLSDLIPSYGNNFDVKMQIDFRRLYRDMLVDWFGTTQTKSDSLLLHNFPTVSLFSDTCQTISSGPWNDANTWSMGRVPVASERICVNPGHVVTVSQNVSVKAARVLGTLKYSSGARIRITG</sequence>
<organism evidence="1 2">
    <name type="scientific">Fibrella aestuarina BUZ 2</name>
    <dbReference type="NCBI Taxonomy" id="1166018"/>
    <lineage>
        <taxon>Bacteria</taxon>
        <taxon>Pseudomonadati</taxon>
        <taxon>Bacteroidota</taxon>
        <taxon>Cytophagia</taxon>
        <taxon>Cytophagales</taxon>
        <taxon>Spirosomataceae</taxon>
        <taxon>Fibrella</taxon>
    </lineage>
</organism>
<reference evidence="1 2" key="1">
    <citation type="journal article" date="2012" name="J. Bacteriol.">
        <title>Genome Sequence of Fibrella aestuarina BUZ 2T, a Filamentous Marine Bacterium.</title>
        <authorList>
            <person name="Filippini M."/>
            <person name="Qi W."/>
            <person name="Blom J."/>
            <person name="Goesmann A."/>
            <person name="Smits T.H."/>
            <person name="Bagheri H.C."/>
        </authorList>
    </citation>
    <scope>NUCLEOTIDE SEQUENCE [LARGE SCALE GENOMIC DNA]</scope>
    <source>
        <strain evidence="2">BUZ 2T</strain>
    </source>
</reference>
<accession>I0K4U5</accession>
<protein>
    <recommendedName>
        <fullName evidence="3">DUF1501 domain-containing protein</fullName>
    </recommendedName>
</protein>
<evidence type="ECO:0008006" key="3">
    <source>
        <dbReference type="Google" id="ProtNLM"/>
    </source>
</evidence>
<proteinExistence type="predicted"/>
<dbReference type="RefSeq" id="WP_015330248.1">
    <property type="nucleotide sequence ID" value="NC_020054.1"/>
</dbReference>
<dbReference type="PANTHER" id="PTHR43737">
    <property type="entry name" value="BLL7424 PROTEIN"/>
    <property type="match status" value="1"/>
</dbReference>
<dbReference type="Proteomes" id="UP000011058">
    <property type="component" value="Chromosome"/>
</dbReference>
<dbReference type="EMBL" id="HE796683">
    <property type="protein sequence ID" value="CCG99148.1"/>
    <property type="molecule type" value="Genomic_DNA"/>
</dbReference>
<dbReference type="PANTHER" id="PTHR43737:SF1">
    <property type="entry name" value="DUF1501 DOMAIN-CONTAINING PROTEIN"/>
    <property type="match status" value="1"/>
</dbReference>
<evidence type="ECO:0000313" key="1">
    <source>
        <dbReference type="EMBL" id="CCG99148.1"/>
    </source>
</evidence>
<gene>
    <name evidence="1" type="ORF">FAES_1138</name>
</gene>
<dbReference type="STRING" id="1166018.FAES_1138"/>
<dbReference type="eggNOG" id="COG4102">
    <property type="taxonomic scope" value="Bacteria"/>
</dbReference>